<dbReference type="PROSITE" id="PS51635">
    <property type="entry name" value="PNPLA"/>
    <property type="match status" value="1"/>
</dbReference>
<keyword evidence="1 4" id="KW-0378">Hydrolase</keyword>
<organism evidence="6 7">
    <name type="scientific">Streptomyces lydicus</name>
    <dbReference type="NCBI Taxonomy" id="47763"/>
    <lineage>
        <taxon>Bacteria</taxon>
        <taxon>Bacillati</taxon>
        <taxon>Actinomycetota</taxon>
        <taxon>Actinomycetes</taxon>
        <taxon>Kitasatosporales</taxon>
        <taxon>Streptomycetaceae</taxon>
        <taxon>Streptomyces</taxon>
    </lineage>
</organism>
<sequence length="284" mass="28954">MAGTALVLGGGGLTGIGWEVGVLAGLADAGIDLADADVVIGTSAGSIVGAHLASRRRSLEELYEHQLTAPAADGPAARMGPAALARFAAIAVRSRDAVAFGARMGKLALAARTAPEEQQREAIARTLGGLTDWPARRLMITAVDAATGQRTAFDGTSGVRLIDAVGASCAVPGIYPPVTIDGTRWIDGGVHSSANADLAAGYARVVVIAPMPVSGGPIDGPRSQAARLARRGTRVCVITPDRAARSAFGRNVLDPAKRADAARAGRRQAATHVPEIHPLWSATA</sequence>
<dbReference type="Gene3D" id="3.40.1090.10">
    <property type="entry name" value="Cytosolic phospholipase A2 catalytic domain"/>
    <property type="match status" value="2"/>
</dbReference>
<dbReference type="Proteomes" id="UP000094094">
    <property type="component" value="Chromosome"/>
</dbReference>
<evidence type="ECO:0000256" key="4">
    <source>
        <dbReference type="PROSITE-ProRule" id="PRU01161"/>
    </source>
</evidence>
<dbReference type="EMBL" id="CP017157">
    <property type="protein sequence ID" value="AOP48417.1"/>
    <property type="molecule type" value="Genomic_DNA"/>
</dbReference>
<dbReference type="InterPro" id="IPR002641">
    <property type="entry name" value="PNPLA_dom"/>
</dbReference>
<feature type="short sequence motif" description="DGA/G" evidence="4">
    <location>
        <begin position="187"/>
        <end position="189"/>
    </location>
</feature>
<feature type="domain" description="PNPLA" evidence="5">
    <location>
        <begin position="6"/>
        <end position="201"/>
    </location>
</feature>
<keyword evidence="2 4" id="KW-0442">Lipid degradation</keyword>
<dbReference type="PANTHER" id="PTHR14226:SF57">
    <property type="entry name" value="BLR7027 PROTEIN"/>
    <property type="match status" value="1"/>
</dbReference>
<protein>
    <submittedName>
        <fullName evidence="6">Patatin</fullName>
    </submittedName>
</protein>
<keyword evidence="7" id="KW-1185">Reference proteome</keyword>
<reference evidence="6 7" key="1">
    <citation type="submission" date="2016-09" db="EMBL/GenBank/DDBJ databases">
        <title>Complete genome sequencing of Streptomyces lydicus 103 and metabolic pathways analysis of antibiotic biosynthesis.</title>
        <authorList>
            <person name="Jia N."/>
            <person name="Ding M.-Z."/>
            <person name="Gao F."/>
            <person name="Yuan Y.-J."/>
        </authorList>
    </citation>
    <scope>NUCLEOTIDE SEQUENCE [LARGE SCALE GENOMIC DNA]</scope>
    <source>
        <strain evidence="6 7">103</strain>
    </source>
</reference>
<proteinExistence type="predicted"/>
<dbReference type="KEGG" id="slc:SL103_21175"/>
<keyword evidence="3 4" id="KW-0443">Lipid metabolism</keyword>
<dbReference type="GO" id="GO:0016042">
    <property type="term" value="P:lipid catabolic process"/>
    <property type="evidence" value="ECO:0007669"/>
    <property type="project" value="UniProtKB-UniRule"/>
</dbReference>
<dbReference type="InterPro" id="IPR016035">
    <property type="entry name" value="Acyl_Trfase/lysoPLipase"/>
</dbReference>
<feature type="active site" description="Nucleophile" evidence="4">
    <location>
        <position position="43"/>
    </location>
</feature>
<evidence type="ECO:0000256" key="3">
    <source>
        <dbReference type="ARBA" id="ARBA00023098"/>
    </source>
</evidence>
<feature type="active site" description="Proton acceptor" evidence="4">
    <location>
        <position position="187"/>
    </location>
</feature>
<evidence type="ECO:0000259" key="5">
    <source>
        <dbReference type="PROSITE" id="PS51635"/>
    </source>
</evidence>
<accession>A0A1D7VNT7</accession>
<evidence type="ECO:0000256" key="1">
    <source>
        <dbReference type="ARBA" id="ARBA00022801"/>
    </source>
</evidence>
<feature type="short sequence motif" description="GXSXG" evidence="4">
    <location>
        <begin position="41"/>
        <end position="45"/>
    </location>
</feature>
<dbReference type="Pfam" id="PF01734">
    <property type="entry name" value="Patatin"/>
    <property type="match status" value="1"/>
</dbReference>
<dbReference type="AlphaFoldDB" id="A0A1D7VNT7"/>
<dbReference type="PANTHER" id="PTHR14226">
    <property type="entry name" value="NEUROPATHY TARGET ESTERASE/SWISS CHEESE D.MELANOGASTER"/>
    <property type="match status" value="1"/>
</dbReference>
<gene>
    <name evidence="6" type="ORF">SL103_21175</name>
</gene>
<dbReference type="RefSeq" id="WP_069570548.1">
    <property type="nucleotide sequence ID" value="NZ_CP017157.1"/>
</dbReference>
<evidence type="ECO:0000313" key="6">
    <source>
        <dbReference type="EMBL" id="AOP48417.1"/>
    </source>
</evidence>
<dbReference type="GO" id="GO:0016787">
    <property type="term" value="F:hydrolase activity"/>
    <property type="evidence" value="ECO:0007669"/>
    <property type="project" value="UniProtKB-UniRule"/>
</dbReference>
<dbReference type="SUPFAM" id="SSF52151">
    <property type="entry name" value="FabD/lysophospholipase-like"/>
    <property type="match status" value="1"/>
</dbReference>
<name>A0A1D7VNT7_9ACTN</name>
<feature type="short sequence motif" description="GXGXXG" evidence="4">
    <location>
        <begin position="10"/>
        <end position="15"/>
    </location>
</feature>
<dbReference type="InterPro" id="IPR050301">
    <property type="entry name" value="NTE"/>
</dbReference>
<evidence type="ECO:0000313" key="7">
    <source>
        <dbReference type="Proteomes" id="UP000094094"/>
    </source>
</evidence>
<dbReference type="OrthoDB" id="2339873at2"/>
<evidence type="ECO:0000256" key="2">
    <source>
        <dbReference type="ARBA" id="ARBA00022963"/>
    </source>
</evidence>